<feature type="non-terminal residue" evidence="7">
    <location>
        <position position="209"/>
    </location>
</feature>
<comment type="caution">
    <text evidence="7">The sequence shown here is derived from an EMBL/GenBank/DDBJ whole genome shotgun (WGS) entry which is preliminary data.</text>
</comment>
<evidence type="ECO:0000256" key="3">
    <source>
        <dbReference type="ARBA" id="ARBA00022989"/>
    </source>
</evidence>
<protein>
    <recommendedName>
        <fullName evidence="9">Protein disulfide-isomerase TMX3</fullName>
    </recommendedName>
</protein>
<keyword evidence="2 6" id="KW-0812">Transmembrane</keyword>
<dbReference type="PANTHER" id="PTHR46426">
    <property type="entry name" value="PROTEIN DISULFIDE-ISOMERASE TMX3"/>
    <property type="match status" value="1"/>
</dbReference>
<keyword evidence="8" id="KW-1185">Reference proteome</keyword>
<organism evidence="7 8">
    <name type="scientific">Tegillarca granosa</name>
    <name type="common">Malaysian cockle</name>
    <name type="synonym">Anadara granosa</name>
    <dbReference type="NCBI Taxonomy" id="220873"/>
    <lineage>
        <taxon>Eukaryota</taxon>
        <taxon>Metazoa</taxon>
        <taxon>Spiralia</taxon>
        <taxon>Lophotrochozoa</taxon>
        <taxon>Mollusca</taxon>
        <taxon>Bivalvia</taxon>
        <taxon>Autobranchia</taxon>
        <taxon>Pteriomorphia</taxon>
        <taxon>Arcoida</taxon>
        <taxon>Arcoidea</taxon>
        <taxon>Arcidae</taxon>
        <taxon>Tegillarca</taxon>
    </lineage>
</organism>
<name>A0ABQ9ECQ7_TEGGR</name>
<gene>
    <name evidence="7" type="ORF">KUTeg_019537</name>
</gene>
<evidence type="ECO:0000313" key="7">
    <source>
        <dbReference type="EMBL" id="KAJ8303141.1"/>
    </source>
</evidence>
<evidence type="ECO:0000256" key="4">
    <source>
        <dbReference type="ARBA" id="ARBA00023136"/>
    </source>
</evidence>
<accession>A0ABQ9ECQ7</accession>
<keyword evidence="4 6" id="KW-0472">Membrane</keyword>
<dbReference type="Proteomes" id="UP001217089">
    <property type="component" value="Unassembled WGS sequence"/>
</dbReference>
<evidence type="ECO:0000256" key="2">
    <source>
        <dbReference type="ARBA" id="ARBA00022692"/>
    </source>
</evidence>
<reference evidence="7 8" key="1">
    <citation type="submission" date="2022-12" db="EMBL/GenBank/DDBJ databases">
        <title>Chromosome-level genome of Tegillarca granosa.</title>
        <authorList>
            <person name="Kim J."/>
        </authorList>
    </citation>
    <scope>NUCLEOTIDE SEQUENCE [LARGE SCALE GENOMIC DNA]</scope>
    <source>
        <strain evidence="7">Teg-2019</strain>
        <tissue evidence="7">Adductor muscle</tissue>
    </source>
</reference>
<feature type="transmembrane region" description="Helical" evidence="6">
    <location>
        <begin position="143"/>
        <end position="164"/>
    </location>
</feature>
<feature type="compositionally biased region" description="Pro residues" evidence="5">
    <location>
        <begin position="195"/>
        <end position="209"/>
    </location>
</feature>
<evidence type="ECO:0000256" key="5">
    <source>
        <dbReference type="SAM" id="MobiDB-lite"/>
    </source>
</evidence>
<proteinExistence type="predicted"/>
<comment type="subcellular location">
    <subcellularLocation>
        <location evidence="1">Membrane</location>
        <topology evidence="1">Single-pass membrane protein</topology>
    </subcellularLocation>
</comment>
<sequence>MIDRLENTQISLIGGYFGEGVTTTDAARQLVKNIVETLATQNRDKFHSKFQFLWMKDVETVNSITMSFMDTPCIVLLDTDTYLYYLLNFPIKDITTLKLSYYLDDVSSGKIPAYGGTGFFQRVKRIFYDILTTILSVWQSSRWLFLLMFGLPTVVISIVCYSLCCMEPIDDGVPDSDEEDEDEEFREAMKKQELPLPPTATPPPSPSTH</sequence>
<evidence type="ECO:0000313" key="8">
    <source>
        <dbReference type="Proteomes" id="UP001217089"/>
    </source>
</evidence>
<feature type="region of interest" description="Disordered" evidence="5">
    <location>
        <begin position="172"/>
        <end position="209"/>
    </location>
</feature>
<keyword evidence="3 6" id="KW-1133">Transmembrane helix</keyword>
<feature type="compositionally biased region" description="Acidic residues" evidence="5">
    <location>
        <begin position="172"/>
        <end position="185"/>
    </location>
</feature>
<evidence type="ECO:0000256" key="6">
    <source>
        <dbReference type="SAM" id="Phobius"/>
    </source>
</evidence>
<evidence type="ECO:0008006" key="9">
    <source>
        <dbReference type="Google" id="ProtNLM"/>
    </source>
</evidence>
<dbReference type="InterPro" id="IPR052250">
    <property type="entry name" value="PDI_TMX3"/>
</dbReference>
<dbReference type="PANTHER" id="PTHR46426:SF1">
    <property type="entry name" value="PROTEIN DISULFIDE-ISOMERASE TMX3"/>
    <property type="match status" value="1"/>
</dbReference>
<evidence type="ECO:0000256" key="1">
    <source>
        <dbReference type="ARBA" id="ARBA00004167"/>
    </source>
</evidence>
<dbReference type="EMBL" id="JARBDR010000917">
    <property type="protein sequence ID" value="KAJ8303141.1"/>
    <property type="molecule type" value="Genomic_DNA"/>
</dbReference>